<dbReference type="EMBL" id="JABSTV010001252">
    <property type="protein sequence ID" value="KAH7947805.1"/>
    <property type="molecule type" value="Genomic_DNA"/>
</dbReference>
<dbReference type="EMBL" id="JABSTV010001249">
    <property type="protein sequence ID" value="KAH7962512.1"/>
    <property type="molecule type" value="Genomic_DNA"/>
</dbReference>
<name>A0A9D4STB9_RHISA</name>
<comment type="caution">
    <text evidence="1">The sequence shown here is derived from an EMBL/GenBank/DDBJ whole genome shotgun (WGS) entry which is preliminary data.</text>
</comment>
<sequence>MEVTLAQFTNGDSETKLCAGLTEVKIVHQVLEDDDSGSHNEQPVTVLPTTYELMQALVVLSAVYSENITITDVQAELLDGSVEHPRN</sequence>
<dbReference type="AlphaFoldDB" id="A0A9D4STB9"/>
<keyword evidence="3" id="KW-1185">Reference proteome</keyword>
<evidence type="ECO:0000313" key="2">
    <source>
        <dbReference type="EMBL" id="KAH7962512.1"/>
    </source>
</evidence>
<evidence type="ECO:0000313" key="3">
    <source>
        <dbReference type="Proteomes" id="UP000821837"/>
    </source>
</evidence>
<dbReference type="Proteomes" id="UP000821837">
    <property type="component" value="Chromosome 6"/>
</dbReference>
<dbReference type="Proteomes" id="UP000821837">
    <property type="component" value="Chromosome 3"/>
</dbReference>
<gene>
    <name evidence="1" type="ORF">HPB52_015935</name>
    <name evidence="2" type="ORF">HPB52_016615</name>
</gene>
<evidence type="ECO:0000313" key="1">
    <source>
        <dbReference type="EMBL" id="KAH7947805.1"/>
    </source>
</evidence>
<organism evidence="1 3">
    <name type="scientific">Rhipicephalus sanguineus</name>
    <name type="common">Brown dog tick</name>
    <name type="synonym">Ixodes sanguineus</name>
    <dbReference type="NCBI Taxonomy" id="34632"/>
    <lineage>
        <taxon>Eukaryota</taxon>
        <taxon>Metazoa</taxon>
        <taxon>Ecdysozoa</taxon>
        <taxon>Arthropoda</taxon>
        <taxon>Chelicerata</taxon>
        <taxon>Arachnida</taxon>
        <taxon>Acari</taxon>
        <taxon>Parasitiformes</taxon>
        <taxon>Ixodida</taxon>
        <taxon>Ixodoidea</taxon>
        <taxon>Ixodidae</taxon>
        <taxon>Rhipicephalinae</taxon>
        <taxon>Rhipicephalus</taxon>
        <taxon>Rhipicephalus</taxon>
    </lineage>
</organism>
<reference evidence="1" key="1">
    <citation type="journal article" date="2020" name="Cell">
        <title>Large-Scale Comparative Analyses of Tick Genomes Elucidate Their Genetic Diversity and Vector Capacities.</title>
        <authorList>
            <consortium name="Tick Genome and Microbiome Consortium (TIGMIC)"/>
            <person name="Jia N."/>
            <person name="Wang J."/>
            <person name="Shi W."/>
            <person name="Du L."/>
            <person name="Sun Y."/>
            <person name="Zhan W."/>
            <person name="Jiang J.F."/>
            <person name="Wang Q."/>
            <person name="Zhang B."/>
            <person name="Ji P."/>
            <person name="Bell-Sakyi L."/>
            <person name="Cui X.M."/>
            <person name="Yuan T.T."/>
            <person name="Jiang B.G."/>
            <person name="Yang W.F."/>
            <person name="Lam T.T."/>
            <person name="Chang Q.C."/>
            <person name="Ding S.J."/>
            <person name="Wang X.J."/>
            <person name="Zhu J.G."/>
            <person name="Ruan X.D."/>
            <person name="Zhao L."/>
            <person name="Wei J.T."/>
            <person name="Ye R.Z."/>
            <person name="Que T.C."/>
            <person name="Du C.H."/>
            <person name="Zhou Y.H."/>
            <person name="Cheng J.X."/>
            <person name="Dai P.F."/>
            <person name="Guo W.B."/>
            <person name="Han X.H."/>
            <person name="Huang E.J."/>
            <person name="Li L.F."/>
            <person name="Wei W."/>
            <person name="Gao Y.C."/>
            <person name="Liu J.Z."/>
            <person name="Shao H.Z."/>
            <person name="Wang X."/>
            <person name="Wang C.C."/>
            <person name="Yang T.C."/>
            <person name="Huo Q.B."/>
            <person name="Li W."/>
            <person name="Chen H.Y."/>
            <person name="Chen S.E."/>
            <person name="Zhou L.G."/>
            <person name="Ni X.B."/>
            <person name="Tian J.H."/>
            <person name="Sheng Y."/>
            <person name="Liu T."/>
            <person name="Pan Y.S."/>
            <person name="Xia L.Y."/>
            <person name="Li J."/>
            <person name="Zhao F."/>
            <person name="Cao W.C."/>
        </authorList>
    </citation>
    <scope>NUCLEOTIDE SEQUENCE</scope>
    <source>
        <strain evidence="1">Rsan-2018</strain>
    </source>
</reference>
<reference evidence="1" key="2">
    <citation type="submission" date="2021-09" db="EMBL/GenBank/DDBJ databases">
        <authorList>
            <person name="Jia N."/>
            <person name="Wang J."/>
            <person name="Shi W."/>
            <person name="Du L."/>
            <person name="Sun Y."/>
            <person name="Zhan W."/>
            <person name="Jiang J."/>
            <person name="Wang Q."/>
            <person name="Zhang B."/>
            <person name="Ji P."/>
            <person name="Sakyi L.B."/>
            <person name="Cui X."/>
            <person name="Yuan T."/>
            <person name="Jiang B."/>
            <person name="Yang W."/>
            <person name="Lam T.T.-Y."/>
            <person name="Chang Q."/>
            <person name="Ding S."/>
            <person name="Wang X."/>
            <person name="Zhu J."/>
            <person name="Ruan X."/>
            <person name="Zhao L."/>
            <person name="Wei J."/>
            <person name="Que T."/>
            <person name="Du C."/>
            <person name="Cheng J."/>
            <person name="Dai P."/>
            <person name="Han X."/>
            <person name="Huang E."/>
            <person name="Gao Y."/>
            <person name="Liu J."/>
            <person name="Shao H."/>
            <person name="Ye R."/>
            <person name="Li L."/>
            <person name="Wei W."/>
            <person name="Wang X."/>
            <person name="Wang C."/>
            <person name="Huo Q."/>
            <person name="Li W."/>
            <person name="Guo W."/>
            <person name="Chen H."/>
            <person name="Chen S."/>
            <person name="Zhou L."/>
            <person name="Zhou L."/>
            <person name="Ni X."/>
            <person name="Tian J."/>
            <person name="Zhou Y."/>
            <person name="Sheng Y."/>
            <person name="Liu T."/>
            <person name="Pan Y."/>
            <person name="Xia L."/>
            <person name="Li J."/>
            <person name="Zhao F."/>
            <person name="Cao W."/>
        </authorList>
    </citation>
    <scope>NUCLEOTIDE SEQUENCE</scope>
    <source>
        <strain evidence="1">Rsan-2018</strain>
        <tissue evidence="1">Larvae</tissue>
    </source>
</reference>
<proteinExistence type="predicted"/>
<protein>
    <submittedName>
        <fullName evidence="1">Uncharacterized protein</fullName>
    </submittedName>
</protein>
<accession>A0A9D4STB9</accession>